<comment type="similarity">
    <text evidence="2">Belongs to the TspO/BZRP family.</text>
</comment>
<feature type="transmembrane region" description="Helical" evidence="6">
    <location>
        <begin position="166"/>
        <end position="187"/>
    </location>
</feature>
<reference evidence="8 9" key="1">
    <citation type="journal article" date="2021" name="Sci. Rep.">
        <title>The genome of the diatom Chaetoceros tenuissimus carries an ancient integrated fragment of an extant virus.</title>
        <authorList>
            <person name="Hongo Y."/>
            <person name="Kimura K."/>
            <person name="Takaki Y."/>
            <person name="Yoshida Y."/>
            <person name="Baba S."/>
            <person name="Kobayashi G."/>
            <person name="Nagasaki K."/>
            <person name="Hano T."/>
            <person name="Tomaru Y."/>
        </authorList>
    </citation>
    <scope>NUCLEOTIDE SEQUENCE [LARGE SCALE GENOMIC DNA]</scope>
    <source>
        <strain evidence="8 9">NIES-3715</strain>
    </source>
</reference>
<feature type="transmembrane region" description="Helical" evidence="6">
    <location>
        <begin position="226"/>
        <end position="246"/>
    </location>
</feature>
<dbReference type="PANTHER" id="PTHR10057:SF0">
    <property type="entry name" value="TRANSLOCATOR PROTEIN"/>
    <property type="match status" value="1"/>
</dbReference>
<dbReference type="InterPro" id="IPR004307">
    <property type="entry name" value="TspO_MBR"/>
</dbReference>
<evidence type="ECO:0000256" key="6">
    <source>
        <dbReference type="SAM" id="Phobius"/>
    </source>
</evidence>
<dbReference type="AlphaFoldDB" id="A0AAD3D6D6"/>
<organism evidence="8 9">
    <name type="scientific">Chaetoceros tenuissimus</name>
    <dbReference type="NCBI Taxonomy" id="426638"/>
    <lineage>
        <taxon>Eukaryota</taxon>
        <taxon>Sar</taxon>
        <taxon>Stramenopiles</taxon>
        <taxon>Ochrophyta</taxon>
        <taxon>Bacillariophyta</taxon>
        <taxon>Coscinodiscophyceae</taxon>
        <taxon>Chaetocerotophycidae</taxon>
        <taxon>Chaetocerotales</taxon>
        <taxon>Chaetocerotaceae</taxon>
        <taxon>Chaetoceros</taxon>
    </lineage>
</organism>
<evidence type="ECO:0008006" key="10">
    <source>
        <dbReference type="Google" id="ProtNLM"/>
    </source>
</evidence>
<comment type="caution">
    <text evidence="8">The sequence shown here is derived from an EMBL/GenBank/DDBJ whole genome shotgun (WGS) entry which is preliminary data.</text>
</comment>
<dbReference type="CDD" id="cd15904">
    <property type="entry name" value="TSPO_MBR"/>
    <property type="match status" value="1"/>
</dbReference>
<evidence type="ECO:0000256" key="7">
    <source>
        <dbReference type="SAM" id="SignalP"/>
    </source>
</evidence>
<evidence type="ECO:0000313" key="8">
    <source>
        <dbReference type="EMBL" id="GFH57340.1"/>
    </source>
</evidence>
<dbReference type="Gene3D" id="1.20.1260.100">
    <property type="entry name" value="TspO/MBR protein"/>
    <property type="match status" value="1"/>
</dbReference>
<comment type="subcellular location">
    <subcellularLocation>
        <location evidence="1">Membrane</location>
        <topology evidence="1">Multi-pass membrane protein</topology>
    </subcellularLocation>
</comment>
<evidence type="ECO:0000256" key="4">
    <source>
        <dbReference type="ARBA" id="ARBA00022989"/>
    </source>
</evidence>
<evidence type="ECO:0000313" key="9">
    <source>
        <dbReference type="Proteomes" id="UP001054902"/>
    </source>
</evidence>
<dbReference type="InterPro" id="IPR038330">
    <property type="entry name" value="TspO/MBR-related_sf"/>
</dbReference>
<feature type="transmembrane region" description="Helical" evidence="6">
    <location>
        <begin position="199"/>
        <end position="220"/>
    </location>
</feature>
<proteinExistence type="inferred from homology"/>
<dbReference type="GO" id="GO:0033013">
    <property type="term" value="P:tetrapyrrole metabolic process"/>
    <property type="evidence" value="ECO:0007669"/>
    <property type="project" value="UniProtKB-ARBA"/>
</dbReference>
<gene>
    <name evidence="8" type="ORF">CTEN210_13816</name>
</gene>
<keyword evidence="7" id="KW-0732">Signal</keyword>
<feature type="chain" id="PRO_5042029369" description="Tryptophan-rich sensory protein" evidence="7">
    <location>
        <begin position="20"/>
        <end position="311"/>
    </location>
</feature>
<dbReference type="Proteomes" id="UP001054902">
    <property type="component" value="Unassembled WGS sequence"/>
</dbReference>
<feature type="transmembrane region" description="Helical" evidence="6">
    <location>
        <begin position="258"/>
        <end position="277"/>
    </location>
</feature>
<dbReference type="PANTHER" id="PTHR10057">
    <property type="entry name" value="PERIPHERAL-TYPE BENZODIAZEPINE RECEPTOR"/>
    <property type="match status" value="1"/>
</dbReference>
<dbReference type="Pfam" id="PF03073">
    <property type="entry name" value="TspO_MBR"/>
    <property type="match status" value="1"/>
</dbReference>
<evidence type="ECO:0000256" key="2">
    <source>
        <dbReference type="ARBA" id="ARBA00007524"/>
    </source>
</evidence>
<accession>A0AAD3D6D6</accession>
<evidence type="ECO:0000256" key="3">
    <source>
        <dbReference type="ARBA" id="ARBA00022692"/>
    </source>
</evidence>
<feature type="signal peptide" evidence="7">
    <location>
        <begin position="1"/>
        <end position="19"/>
    </location>
</feature>
<name>A0AAD3D6D6_9STRA</name>
<evidence type="ECO:0000256" key="5">
    <source>
        <dbReference type="ARBA" id="ARBA00023136"/>
    </source>
</evidence>
<dbReference type="EMBL" id="BLLK01000058">
    <property type="protein sequence ID" value="GFH57340.1"/>
    <property type="molecule type" value="Genomic_DNA"/>
</dbReference>
<keyword evidence="3 6" id="KW-0812">Transmembrane</keyword>
<dbReference type="GO" id="GO:0016020">
    <property type="term" value="C:membrane"/>
    <property type="evidence" value="ECO:0007669"/>
    <property type="project" value="UniProtKB-SubCell"/>
</dbReference>
<protein>
    <recommendedName>
        <fullName evidence="10">Tryptophan-rich sensory protein</fullName>
    </recommendedName>
</protein>
<evidence type="ECO:0000256" key="1">
    <source>
        <dbReference type="ARBA" id="ARBA00004141"/>
    </source>
</evidence>
<keyword evidence="5 6" id="KW-0472">Membrane</keyword>
<keyword evidence="9" id="KW-1185">Reference proteome</keyword>
<keyword evidence="4 6" id="KW-1133">Transmembrane helix</keyword>
<sequence length="311" mass="33434">MKISSGIVLASLFTTAVNGFQVHSPSRIVGPSKNSNLALVNSFPSSISIKDNNLSIRGGSTTLQAATTSSDAQTELDAEAISKYTIALVTQLSLISGFFYGIDTILPLVTDGAMTTLPTPVTWLMCYAFSLKSRAFNPLNNARPDRAKAVKEGTSDGFKDRQQPSWTPPGVVFPIMWLLIIGPLRATSSTMIINSMGSYFSLPLMSLMLHLSCGDIWNTINNTEKRYGTAVLGIGTVYVSALHAAYQYYQVDPLAGKLLGATAIWLTIAGTLIFEIWRLNPNANGEKASILPTKAVGEPSVTTFAWGAKKE</sequence>